<dbReference type="OrthoDB" id="7815616at2"/>
<name>A0A2P8FBJ7_9RHOB</name>
<dbReference type="InterPro" id="IPR018511">
    <property type="entry name" value="Hemolysin-typ_Ca-bd_CS"/>
</dbReference>
<evidence type="ECO:0000313" key="5">
    <source>
        <dbReference type="EMBL" id="PSL19093.1"/>
    </source>
</evidence>
<evidence type="ECO:0000313" key="6">
    <source>
        <dbReference type="Proteomes" id="UP000240418"/>
    </source>
</evidence>
<feature type="signal peptide" evidence="4">
    <location>
        <begin position="1"/>
        <end position="18"/>
    </location>
</feature>
<sequence>MIGALALISVLGGGLAMAAIDDALADTTDSSPDDDTLNGSTDNDTLFGGAGDDTISGAGGDDWLVGQGGNDSVSGGAGNDTIAMGGDNDFYGFDGTNIIDEAGDDLVRGGRDSDWLQDASGANTLYGGLGDDIIIGASDGTDAEADLLGAGYGDDVIIGDNGDTINGGAGDDTFGVLFTFGNGSDPVTISDYDAHNESLAIAVSDNAAFDTLEWQVNFNAASGTATVEIWGMRGTEAVTAETAIVLQNMTAETAAAVSLTLADSLDDLTPADDGPQHLGRSDDTFTGTPADEDIRGMEGNDTLNGGAGSDTLVGGDGNDNLSGDDGDDRLVGNSGNDTASGGAGQDTVTLGEGNDVYGLDVTTPTSEGGDDIVRGGRGDDWLQDADGADTLYGGLNDDTVIGASETGADAMADLLSGGYGDDLVIGDNGDTMTGGEGDDDFGVGFTFGAGVDPVTITDLDAAQETITIGVTDDMTLSSMDWSVNFDPQSGIAVIDIWGAEDTDGTMTILPAETAIMLQNMTTADVANLSIAFSY</sequence>
<accession>A0A2P8FBJ7</accession>
<dbReference type="GO" id="GO:0005576">
    <property type="term" value="C:extracellular region"/>
    <property type="evidence" value="ECO:0007669"/>
    <property type="project" value="UniProtKB-SubCell"/>
</dbReference>
<evidence type="ECO:0000256" key="2">
    <source>
        <dbReference type="ARBA" id="ARBA00022525"/>
    </source>
</evidence>
<proteinExistence type="predicted"/>
<protein>
    <submittedName>
        <fullName evidence="5">Hemolysin type calcium-binding protein</fullName>
    </submittedName>
</protein>
<evidence type="ECO:0000256" key="4">
    <source>
        <dbReference type="SAM" id="SignalP"/>
    </source>
</evidence>
<dbReference type="PRINTS" id="PR00313">
    <property type="entry name" value="CABNDNGRPT"/>
</dbReference>
<organism evidence="5 6">
    <name type="scientific">Shimia abyssi</name>
    <dbReference type="NCBI Taxonomy" id="1662395"/>
    <lineage>
        <taxon>Bacteria</taxon>
        <taxon>Pseudomonadati</taxon>
        <taxon>Pseudomonadota</taxon>
        <taxon>Alphaproteobacteria</taxon>
        <taxon>Rhodobacterales</taxon>
        <taxon>Roseobacteraceae</taxon>
    </lineage>
</organism>
<dbReference type="RefSeq" id="WP_106608717.1">
    <property type="nucleotide sequence ID" value="NZ_PYGJ01000007.1"/>
</dbReference>
<dbReference type="PANTHER" id="PTHR38340:SF1">
    <property type="entry name" value="S-LAYER PROTEIN"/>
    <property type="match status" value="1"/>
</dbReference>
<comment type="caution">
    <text evidence="5">The sequence shown here is derived from an EMBL/GenBank/DDBJ whole genome shotgun (WGS) entry which is preliminary data.</text>
</comment>
<dbReference type="Proteomes" id="UP000240418">
    <property type="component" value="Unassembled WGS sequence"/>
</dbReference>
<gene>
    <name evidence="5" type="ORF">CLV88_10736</name>
</gene>
<dbReference type="GO" id="GO:0005509">
    <property type="term" value="F:calcium ion binding"/>
    <property type="evidence" value="ECO:0007669"/>
    <property type="project" value="InterPro"/>
</dbReference>
<dbReference type="SUPFAM" id="SSF51120">
    <property type="entry name" value="beta-Roll"/>
    <property type="match status" value="4"/>
</dbReference>
<evidence type="ECO:0000256" key="1">
    <source>
        <dbReference type="ARBA" id="ARBA00004613"/>
    </source>
</evidence>
<keyword evidence="4" id="KW-0732">Signal</keyword>
<feature type="compositionally biased region" description="Basic and acidic residues" evidence="3">
    <location>
        <begin position="371"/>
        <end position="380"/>
    </location>
</feature>
<dbReference type="InterPro" id="IPR001343">
    <property type="entry name" value="Hemolysn_Ca-bd"/>
</dbReference>
<evidence type="ECO:0000256" key="3">
    <source>
        <dbReference type="SAM" id="MobiDB-lite"/>
    </source>
</evidence>
<comment type="subcellular location">
    <subcellularLocation>
        <location evidence="1">Secreted</location>
    </subcellularLocation>
</comment>
<feature type="region of interest" description="Disordered" evidence="3">
    <location>
        <begin position="267"/>
        <end position="380"/>
    </location>
</feature>
<dbReference type="InterPro" id="IPR011049">
    <property type="entry name" value="Serralysin-like_metalloprot_C"/>
</dbReference>
<dbReference type="AlphaFoldDB" id="A0A2P8FBJ7"/>
<dbReference type="EMBL" id="PYGJ01000007">
    <property type="protein sequence ID" value="PSL19093.1"/>
    <property type="molecule type" value="Genomic_DNA"/>
</dbReference>
<dbReference type="InterPro" id="IPR050557">
    <property type="entry name" value="RTX_toxin/Mannuronan_C5-epim"/>
</dbReference>
<reference evidence="5 6" key="1">
    <citation type="submission" date="2018-03" db="EMBL/GenBank/DDBJ databases">
        <title>Genomic Encyclopedia of Archaeal and Bacterial Type Strains, Phase II (KMG-II): from individual species to whole genera.</title>
        <authorList>
            <person name="Goeker M."/>
        </authorList>
    </citation>
    <scope>NUCLEOTIDE SEQUENCE [LARGE SCALE GENOMIC DNA]</scope>
    <source>
        <strain evidence="5 6">DSM 100673</strain>
    </source>
</reference>
<feature type="region of interest" description="Disordered" evidence="3">
    <location>
        <begin position="27"/>
        <end position="52"/>
    </location>
</feature>
<dbReference type="PANTHER" id="PTHR38340">
    <property type="entry name" value="S-LAYER PROTEIN"/>
    <property type="match status" value="1"/>
</dbReference>
<dbReference type="Gene3D" id="2.150.10.10">
    <property type="entry name" value="Serralysin-like metalloprotease, C-terminal"/>
    <property type="match status" value="3"/>
</dbReference>
<keyword evidence="2" id="KW-0964">Secreted</keyword>
<dbReference type="Pfam" id="PF00353">
    <property type="entry name" value="HemolysinCabind"/>
    <property type="match status" value="6"/>
</dbReference>
<keyword evidence="6" id="KW-1185">Reference proteome</keyword>
<dbReference type="PROSITE" id="PS00330">
    <property type="entry name" value="HEMOLYSIN_CALCIUM"/>
    <property type="match status" value="2"/>
</dbReference>
<feature type="chain" id="PRO_5015108999" evidence="4">
    <location>
        <begin position="19"/>
        <end position="534"/>
    </location>
</feature>